<dbReference type="GO" id="GO:0005829">
    <property type="term" value="C:cytosol"/>
    <property type="evidence" value="ECO:0007669"/>
    <property type="project" value="TreeGrafter"/>
</dbReference>
<sequence length="203" mass="21006">MNICVYCSSSELIDPSFVLLAAEVGAELARRGHTLVSGGGSVSCMGAVARAARAGGAHTIGVIPEALLAMEVGDTDSDELIVTATMRERKAIMDGRADGFLALPGGLGTLEELFEIWVAALLGLHDKPVVVLESEGVFTHLRLLVDDLVGRGFVRPQARDTLIWATSITEALDFVEAGAAGGSRWLPAASAGSAESVESTGGE</sequence>
<dbReference type="GO" id="GO:0102682">
    <property type="term" value="F:cytokinin riboside 5'-monophosphate phosphoribohydrolase activity"/>
    <property type="evidence" value="ECO:0007669"/>
    <property type="project" value="RHEA"/>
</dbReference>
<evidence type="ECO:0000313" key="4">
    <source>
        <dbReference type="Proteomes" id="UP000198802"/>
    </source>
</evidence>
<keyword evidence="4" id="KW-1185">Reference proteome</keyword>
<protein>
    <recommendedName>
        <fullName evidence="2">Cytokinin riboside 5'-monophosphate phosphoribohydrolase</fullName>
        <ecNumber evidence="2">3.2.2.n1</ecNumber>
    </recommendedName>
</protein>
<dbReference type="PANTHER" id="PTHR31223:SF70">
    <property type="entry name" value="LOG FAMILY PROTEIN YJL055W"/>
    <property type="match status" value="1"/>
</dbReference>
<evidence type="ECO:0000256" key="2">
    <source>
        <dbReference type="RuleBase" id="RU363015"/>
    </source>
</evidence>
<evidence type="ECO:0000313" key="3">
    <source>
        <dbReference type="EMBL" id="CUU58641.1"/>
    </source>
</evidence>
<dbReference type="EMBL" id="FAOZ01000021">
    <property type="protein sequence ID" value="CUU58641.1"/>
    <property type="molecule type" value="Genomic_DNA"/>
</dbReference>
<dbReference type="PANTHER" id="PTHR31223">
    <property type="entry name" value="LOG FAMILY PROTEIN YJL055W"/>
    <property type="match status" value="1"/>
</dbReference>
<dbReference type="Pfam" id="PF03641">
    <property type="entry name" value="Lysine_decarbox"/>
    <property type="match status" value="1"/>
</dbReference>
<dbReference type="AlphaFoldDB" id="A0A0S4QSR3"/>
<comment type="catalytic activity">
    <reaction evidence="2">
        <text>9-ribosyl-trans-zeatin 5'-phosphate + H2O = trans-zeatin + D-ribose 5-phosphate</text>
        <dbReference type="Rhea" id="RHEA:48564"/>
        <dbReference type="ChEBI" id="CHEBI:15377"/>
        <dbReference type="ChEBI" id="CHEBI:16522"/>
        <dbReference type="ChEBI" id="CHEBI:78346"/>
        <dbReference type="ChEBI" id="CHEBI:87947"/>
        <dbReference type="EC" id="3.2.2.n1"/>
    </reaction>
</comment>
<organism evidence="3 4">
    <name type="scientific">Parafrankia irregularis</name>
    <dbReference type="NCBI Taxonomy" id="795642"/>
    <lineage>
        <taxon>Bacteria</taxon>
        <taxon>Bacillati</taxon>
        <taxon>Actinomycetota</taxon>
        <taxon>Actinomycetes</taxon>
        <taxon>Frankiales</taxon>
        <taxon>Frankiaceae</taxon>
        <taxon>Parafrankia</taxon>
    </lineage>
</organism>
<name>A0A0S4QSR3_9ACTN</name>
<dbReference type="Gene3D" id="3.40.50.450">
    <property type="match status" value="1"/>
</dbReference>
<dbReference type="InterPro" id="IPR031100">
    <property type="entry name" value="LOG_fam"/>
</dbReference>
<comment type="catalytic activity">
    <reaction evidence="2">
        <text>N(6)-(dimethylallyl)adenosine 5'-phosphate + H2O = N(6)-dimethylallyladenine + D-ribose 5-phosphate</text>
        <dbReference type="Rhea" id="RHEA:48560"/>
        <dbReference type="ChEBI" id="CHEBI:15377"/>
        <dbReference type="ChEBI" id="CHEBI:17660"/>
        <dbReference type="ChEBI" id="CHEBI:57526"/>
        <dbReference type="ChEBI" id="CHEBI:78346"/>
        <dbReference type="EC" id="3.2.2.n1"/>
    </reaction>
</comment>
<reference evidence="4" key="1">
    <citation type="submission" date="2015-11" db="EMBL/GenBank/DDBJ databases">
        <authorList>
            <person name="Varghese N."/>
        </authorList>
    </citation>
    <scope>NUCLEOTIDE SEQUENCE [LARGE SCALE GENOMIC DNA]</scope>
    <source>
        <strain evidence="4">DSM 45899</strain>
    </source>
</reference>
<dbReference type="EC" id="3.2.2.n1" evidence="2"/>
<comment type="similarity">
    <text evidence="1 2">Belongs to the LOG family.</text>
</comment>
<accession>A0A0S4QSR3</accession>
<dbReference type="GO" id="GO:0009691">
    <property type="term" value="P:cytokinin biosynthetic process"/>
    <property type="evidence" value="ECO:0007669"/>
    <property type="project" value="UniProtKB-UniRule"/>
</dbReference>
<gene>
    <name evidence="3" type="ORF">Ga0074812_12117</name>
</gene>
<proteinExistence type="inferred from homology"/>
<dbReference type="NCBIfam" id="TIGR00730">
    <property type="entry name" value="Rossman fold protein, TIGR00730 family"/>
    <property type="match status" value="1"/>
</dbReference>
<evidence type="ECO:0000256" key="1">
    <source>
        <dbReference type="ARBA" id="ARBA00006763"/>
    </source>
</evidence>
<keyword evidence="2" id="KW-0378">Hydrolase</keyword>
<dbReference type="Proteomes" id="UP000198802">
    <property type="component" value="Unassembled WGS sequence"/>
</dbReference>
<dbReference type="RefSeq" id="WP_091282080.1">
    <property type="nucleotide sequence ID" value="NZ_FAOZ01000021.1"/>
</dbReference>
<keyword evidence="2" id="KW-0203">Cytokinin biosynthesis</keyword>
<dbReference type="InterPro" id="IPR005269">
    <property type="entry name" value="LOG"/>
</dbReference>
<dbReference type="SUPFAM" id="SSF102405">
    <property type="entry name" value="MCP/YpsA-like"/>
    <property type="match status" value="1"/>
</dbReference>